<feature type="compositionally biased region" description="Low complexity" evidence="1">
    <location>
        <begin position="104"/>
        <end position="125"/>
    </location>
</feature>
<evidence type="ECO:0000259" key="2">
    <source>
        <dbReference type="Pfam" id="PF12237"/>
    </source>
</evidence>
<protein>
    <recommendedName>
        <fullName evidence="2">PCIF1 WW domain-containing protein</fullName>
    </recommendedName>
</protein>
<name>A0A9W7BUW7_9STRA</name>
<dbReference type="OrthoDB" id="193787at2759"/>
<reference evidence="4" key="1">
    <citation type="journal article" date="2023" name="Commun. Biol.">
        <title>Genome analysis of Parmales, the sister group of diatoms, reveals the evolutionary specialization of diatoms from phago-mixotrophs to photoautotrophs.</title>
        <authorList>
            <person name="Ban H."/>
            <person name="Sato S."/>
            <person name="Yoshikawa S."/>
            <person name="Yamada K."/>
            <person name="Nakamura Y."/>
            <person name="Ichinomiya M."/>
            <person name="Sato N."/>
            <person name="Blanc-Mathieu R."/>
            <person name="Endo H."/>
            <person name="Kuwata A."/>
            <person name="Ogata H."/>
        </authorList>
    </citation>
    <scope>NUCLEOTIDE SEQUENCE [LARGE SCALE GENOMIC DNA]</scope>
    <source>
        <strain evidence="4">NIES 3701</strain>
    </source>
</reference>
<comment type="caution">
    <text evidence="3">The sequence shown here is derived from an EMBL/GenBank/DDBJ whole genome shotgun (WGS) entry which is preliminary data.</text>
</comment>
<dbReference type="Proteomes" id="UP001165085">
    <property type="component" value="Unassembled WGS sequence"/>
</dbReference>
<organism evidence="3 4">
    <name type="scientific">Triparma strigata</name>
    <dbReference type="NCBI Taxonomy" id="1606541"/>
    <lineage>
        <taxon>Eukaryota</taxon>
        <taxon>Sar</taxon>
        <taxon>Stramenopiles</taxon>
        <taxon>Ochrophyta</taxon>
        <taxon>Bolidophyceae</taxon>
        <taxon>Parmales</taxon>
        <taxon>Triparmaceae</taxon>
        <taxon>Triparma</taxon>
    </lineage>
</organism>
<evidence type="ECO:0000256" key="1">
    <source>
        <dbReference type="SAM" id="MobiDB-lite"/>
    </source>
</evidence>
<dbReference type="PANTHER" id="PTHR21727">
    <property type="entry name" value="PHOSPHORYLATED CTD INTERACTING FACTOR 1"/>
    <property type="match status" value="1"/>
</dbReference>
<dbReference type="Pfam" id="PF12237">
    <property type="entry name" value="PCIF1_WW"/>
    <property type="match status" value="1"/>
</dbReference>
<feature type="domain" description="PCIF1 WW" evidence="2">
    <location>
        <begin position="476"/>
        <end position="623"/>
    </location>
</feature>
<proteinExistence type="predicted"/>
<dbReference type="GO" id="GO:0099122">
    <property type="term" value="F:RNA polymerase II C-terminal domain binding"/>
    <property type="evidence" value="ECO:0007669"/>
    <property type="project" value="InterPro"/>
</dbReference>
<feature type="compositionally biased region" description="Low complexity" evidence="1">
    <location>
        <begin position="225"/>
        <end position="240"/>
    </location>
</feature>
<dbReference type="EMBL" id="BRXY01000426">
    <property type="protein sequence ID" value="GMH94059.1"/>
    <property type="molecule type" value="Genomic_DNA"/>
</dbReference>
<evidence type="ECO:0000313" key="3">
    <source>
        <dbReference type="EMBL" id="GMH94059.1"/>
    </source>
</evidence>
<evidence type="ECO:0000313" key="4">
    <source>
        <dbReference type="Proteomes" id="UP001165085"/>
    </source>
</evidence>
<dbReference type="InterPro" id="IPR039881">
    <property type="entry name" value="PCIF1-like"/>
</dbReference>
<feature type="region of interest" description="Disordered" evidence="1">
    <location>
        <begin position="84"/>
        <end position="243"/>
    </location>
</feature>
<gene>
    <name evidence="3" type="ORF">TrST_g4064</name>
</gene>
<dbReference type="InterPro" id="IPR022035">
    <property type="entry name" value="PCIF1_WW"/>
</dbReference>
<accession>A0A9W7BUW7</accession>
<dbReference type="GO" id="GO:0016422">
    <property type="term" value="F:mRNA (2'-O-methyladenosine-N6-)-methyltransferase activity"/>
    <property type="evidence" value="ECO:0007669"/>
    <property type="project" value="InterPro"/>
</dbReference>
<feature type="compositionally biased region" description="Basic and acidic residues" evidence="1">
    <location>
        <begin position="207"/>
        <end position="218"/>
    </location>
</feature>
<keyword evidence="4" id="KW-1185">Reference proteome</keyword>
<sequence>MPTLVSERIAKYFGDEIYYGTLISRDKVLDPLTNASLGYEYFCEFDDGDAEHISTSEAKELIDLYVEDKKEKMAKLEKRKKLNETQEVKKRTKQQTKANVQEVTPRSSSSSSTTTTKKPPTARSRVPSYMSKKTSLSKVPPPPPKNIVVESFPNQGRVAKLLSRPNKRSSPSPHEDEGVPQDQFKLTPNEGQDPPPSAAIPPKKKNKTIEDIRREKQHQAALLRSTSSSHPVSRPSSNGSRAPANLASIEAAAHTATSTWNSAASIGRDESLQRGKPLLSSTSSGINAEEHPYISYARQESITKDLLNPLYSHFQTSSSPTLNGSTLSPLSQTRAGTQKIKTTVQELVQNYIFFVHTYLKDEILGGDRVFPDLTGEGRRLIMEYVVRQLSENGRGVLGFKDKERRMLSQTVLSHISSFSSQMSKLTSDFQQKSPKWSDLTLSLKTKINPSDPDIIEVHLKYSDRTLSLHCYCSHFNMMYRKYSQTSSDTYHQCPLSRIFTVLGRYRIFWRLKVGAQASISSEVFLRMKEEFGVGHECYASPLNRSCKSFCSLFYDTDKYFGSVGSFWDYSAPDGGSFEVNPPFDPKSTQKCLEKMNQLLEDSDARGKAISFILVVPWSYITYNNLKKGALKDYTVSFNMIGKKMSNRDYAREMYAPEGYKTDTPVFFTMGGQHSKNSQRFGDQGEIIGGSWEAPGPHIVAILQNRMGSVEWPVDKRKVDGLIGAFLTRPSIGLHRTVKTYADSVQLMQHVRALQTEEARNLGMKAKQAKAREWLLPPPGIPMMISIGAEPDPPAKQTTREWGGASKRVHEVDSEFHAWAHRVSLACNAEWQADKEKVFALCKARVAEVIRESDQEDPEVAWKEHDWENEPMPDMSSFIGEVGAAERLEKAKKKSHVGGISL</sequence>
<dbReference type="PANTHER" id="PTHR21727:SF0">
    <property type="entry name" value="MRNA (2'-O-METHYLADENOSINE-N(6)-)-METHYLTRANSFERASE"/>
    <property type="match status" value="1"/>
</dbReference>
<dbReference type="AlphaFoldDB" id="A0A9W7BUW7"/>